<comment type="caution">
    <text evidence="11">The sequence shown here is derived from an EMBL/GenBank/DDBJ whole genome shotgun (WGS) entry which is preliminary data.</text>
</comment>
<dbReference type="OrthoDB" id="1055148at2759"/>
<protein>
    <recommendedName>
        <fullName evidence="13">Cytochrome P450 305a1</fullName>
    </recommendedName>
</protein>
<dbReference type="AlphaFoldDB" id="A0A3L8E0U0"/>
<feature type="chain" id="PRO_5017979564" description="Cytochrome P450 305a1" evidence="10">
    <location>
        <begin position="22"/>
        <end position="497"/>
    </location>
</feature>
<keyword evidence="10" id="KW-0732">Signal</keyword>
<evidence type="ECO:0000256" key="6">
    <source>
        <dbReference type="ARBA" id="ARBA00023004"/>
    </source>
</evidence>
<dbReference type="InterPro" id="IPR036396">
    <property type="entry name" value="Cyt_P450_sf"/>
</dbReference>
<evidence type="ECO:0000256" key="9">
    <source>
        <dbReference type="RuleBase" id="RU000461"/>
    </source>
</evidence>
<dbReference type="GO" id="GO:0016712">
    <property type="term" value="F:oxidoreductase activity, acting on paired donors, with incorporation or reduction of molecular oxygen, reduced flavin or flavoprotein as one donor, and incorporation of one atom of oxygen"/>
    <property type="evidence" value="ECO:0007669"/>
    <property type="project" value="TreeGrafter"/>
</dbReference>
<dbReference type="InterPro" id="IPR002401">
    <property type="entry name" value="Cyt_P450_E_grp-I"/>
</dbReference>
<dbReference type="Proteomes" id="UP000279307">
    <property type="component" value="Chromosome 1"/>
</dbReference>
<name>A0A3L8E0U0_OOCBI</name>
<organism evidence="11 12">
    <name type="scientific">Ooceraea biroi</name>
    <name type="common">Clonal raider ant</name>
    <name type="synonym">Cerapachys biroi</name>
    <dbReference type="NCBI Taxonomy" id="2015173"/>
    <lineage>
        <taxon>Eukaryota</taxon>
        <taxon>Metazoa</taxon>
        <taxon>Ecdysozoa</taxon>
        <taxon>Arthropoda</taxon>
        <taxon>Hexapoda</taxon>
        <taxon>Insecta</taxon>
        <taxon>Pterygota</taxon>
        <taxon>Neoptera</taxon>
        <taxon>Endopterygota</taxon>
        <taxon>Hymenoptera</taxon>
        <taxon>Apocrita</taxon>
        <taxon>Aculeata</taxon>
        <taxon>Formicoidea</taxon>
        <taxon>Formicidae</taxon>
        <taxon>Dorylinae</taxon>
        <taxon>Ooceraea</taxon>
    </lineage>
</organism>
<keyword evidence="3 8" id="KW-0349">Heme</keyword>
<evidence type="ECO:0000256" key="8">
    <source>
        <dbReference type="PIRSR" id="PIRSR602401-1"/>
    </source>
</evidence>
<reference evidence="11 12" key="1">
    <citation type="journal article" date="2018" name="Genome Res.">
        <title>The genomic architecture and molecular evolution of ant odorant receptors.</title>
        <authorList>
            <person name="McKenzie S.K."/>
            <person name="Kronauer D.J.C."/>
        </authorList>
    </citation>
    <scope>NUCLEOTIDE SEQUENCE [LARGE SCALE GENOMIC DNA]</scope>
    <source>
        <strain evidence="11">Clonal line C1</strain>
    </source>
</reference>
<evidence type="ECO:0000256" key="2">
    <source>
        <dbReference type="ARBA" id="ARBA00010617"/>
    </source>
</evidence>
<proteinExistence type="inferred from homology"/>
<evidence type="ECO:0000256" key="10">
    <source>
        <dbReference type="SAM" id="SignalP"/>
    </source>
</evidence>
<feature type="signal peptide" evidence="10">
    <location>
        <begin position="1"/>
        <end position="21"/>
    </location>
</feature>
<comment type="cofactor">
    <cofactor evidence="1 8">
        <name>heme</name>
        <dbReference type="ChEBI" id="CHEBI:30413"/>
    </cofactor>
</comment>
<dbReference type="GO" id="GO:0008395">
    <property type="term" value="F:steroid hydroxylase activity"/>
    <property type="evidence" value="ECO:0007669"/>
    <property type="project" value="TreeGrafter"/>
</dbReference>
<evidence type="ECO:0000256" key="1">
    <source>
        <dbReference type="ARBA" id="ARBA00001971"/>
    </source>
</evidence>
<dbReference type="GO" id="GO:0020037">
    <property type="term" value="F:heme binding"/>
    <property type="evidence" value="ECO:0007669"/>
    <property type="project" value="InterPro"/>
</dbReference>
<gene>
    <name evidence="11" type="ORF">DMN91_000039</name>
</gene>
<comment type="similarity">
    <text evidence="2 9">Belongs to the cytochrome P450 family.</text>
</comment>
<dbReference type="InterPro" id="IPR050182">
    <property type="entry name" value="Cytochrome_P450_fam2"/>
</dbReference>
<keyword evidence="7 9" id="KW-0503">Monooxygenase</keyword>
<dbReference type="InterPro" id="IPR001128">
    <property type="entry name" value="Cyt_P450"/>
</dbReference>
<dbReference type="GO" id="GO:0006805">
    <property type="term" value="P:xenobiotic metabolic process"/>
    <property type="evidence" value="ECO:0007669"/>
    <property type="project" value="TreeGrafter"/>
</dbReference>
<dbReference type="PANTHER" id="PTHR24300:SF376">
    <property type="entry name" value="CYTOCHROME P450 15A1"/>
    <property type="match status" value="1"/>
</dbReference>
<evidence type="ECO:0000313" key="11">
    <source>
        <dbReference type="EMBL" id="RLU26246.1"/>
    </source>
</evidence>
<feature type="binding site" description="axial binding residue" evidence="8">
    <location>
        <position position="438"/>
    </location>
    <ligand>
        <name>heme</name>
        <dbReference type="ChEBI" id="CHEBI:30413"/>
    </ligand>
    <ligandPart>
        <name>Fe</name>
        <dbReference type="ChEBI" id="CHEBI:18248"/>
    </ligandPart>
</feature>
<evidence type="ECO:0000256" key="5">
    <source>
        <dbReference type="ARBA" id="ARBA00023002"/>
    </source>
</evidence>
<sequence length="497" mass="57585">MLYATIIVFSILISLYWICQSFKPKNYPPGPTWLPLIGCLLSFRQLCLKHGYVYRAVNELANTYGPVLGLKLGNENVVVISSYDVVKEAFLQEDLNGRPDGFFFRLRAFGKRKGVLFTDGNTWSQCRKFTMRYLRTFGFGQEILREQLSFQSLELVNYLDRMSEHGPVHMNKAFDITVLNSLWFMFAGRVFDYNDEKLKTALLSADEAFRLIDNMGGMVNLLPFLRFIAPQLSGYNDMIKVLTSLWNFLDEEIKMHEKHLTDEPRDLIDAFLLEISKQEDNNTIFDRENLLVLCLDLFLAGSKTTSDTLANAFLYLSLNTKWITVLQEELYSVVGKSRAPIENDLPSLPQMEAFLAEMQRYLVLAPLGVPHRAMKDVSLNGYLIPKDSTILFNLYSVHYDEKYWDKPNEFRPQRFLDKEGKFCRQNYSMPFGLGKRRCLGEQLARSSLFLYFSHIVQCFNMELSAEHAKPDLEGCDGFTIEPKPYYLKLTKRLDVKY</sequence>
<evidence type="ECO:0008006" key="13">
    <source>
        <dbReference type="Google" id="ProtNLM"/>
    </source>
</evidence>
<keyword evidence="5 9" id="KW-0560">Oxidoreductase</keyword>
<dbReference type="PROSITE" id="PS00086">
    <property type="entry name" value="CYTOCHROME_P450"/>
    <property type="match status" value="1"/>
</dbReference>
<dbReference type="GO" id="GO:0005506">
    <property type="term" value="F:iron ion binding"/>
    <property type="evidence" value="ECO:0007669"/>
    <property type="project" value="InterPro"/>
</dbReference>
<evidence type="ECO:0000256" key="4">
    <source>
        <dbReference type="ARBA" id="ARBA00022723"/>
    </source>
</evidence>
<dbReference type="InterPro" id="IPR017972">
    <property type="entry name" value="Cyt_P450_CS"/>
</dbReference>
<dbReference type="Pfam" id="PF00067">
    <property type="entry name" value="p450"/>
    <property type="match status" value="1"/>
</dbReference>
<evidence type="ECO:0000256" key="7">
    <source>
        <dbReference type="ARBA" id="ARBA00023033"/>
    </source>
</evidence>
<evidence type="ECO:0000313" key="12">
    <source>
        <dbReference type="Proteomes" id="UP000279307"/>
    </source>
</evidence>
<evidence type="ECO:0000256" key="3">
    <source>
        <dbReference type="ARBA" id="ARBA00022617"/>
    </source>
</evidence>
<dbReference type="GO" id="GO:0005737">
    <property type="term" value="C:cytoplasm"/>
    <property type="evidence" value="ECO:0007669"/>
    <property type="project" value="TreeGrafter"/>
</dbReference>
<dbReference type="Gene3D" id="1.10.630.10">
    <property type="entry name" value="Cytochrome P450"/>
    <property type="match status" value="1"/>
</dbReference>
<dbReference type="PRINTS" id="PR00385">
    <property type="entry name" value="P450"/>
</dbReference>
<dbReference type="FunFam" id="1.10.630.10:FF:000036">
    <property type="entry name" value="CYtochrome P450 family"/>
    <property type="match status" value="1"/>
</dbReference>
<keyword evidence="6 8" id="KW-0408">Iron</keyword>
<dbReference type="GO" id="GO:0006082">
    <property type="term" value="P:organic acid metabolic process"/>
    <property type="evidence" value="ECO:0007669"/>
    <property type="project" value="TreeGrafter"/>
</dbReference>
<dbReference type="PANTHER" id="PTHR24300">
    <property type="entry name" value="CYTOCHROME P450 508A4-RELATED"/>
    <property type="match status" value="1"/>
</dbReference>
<dbReference type="EMBL" id="QOIP01000001">
    <property type="protein sequence ID" value="RLU26246.1"/>
    <property type="molecule type" value="Genomic_DNA"/>
</dbReference>
<keyword evidence="4 8" id="KW-0479">Metal-binding</keyword>
<dbReference type="SUPFAM" id="SSF48264">
    <property type="entry name" value="Cytochrome P450"/>
    <property type="match status" value="1"/>
</dbReference>
<dbReference type="PRINTS" id="PR00463">
    <property type="entry name" value="EP450I"/>
</dbReference>
<accession>A0A3L8E0U0</accession>